<sequence>MVTPQEDHESIAQRLGAANLLAIRASTGLSQAQFAAAIGFSDRTLRRYEHGERELPQAARLTIIQLFKIDPLASDQMAAAIGLDGAELSPSATAVTGAEEDCWLKLRREGLESRERNYSPLGQHLLKARDYAFLSATLYFAAKHVALGLGLPFGFGVNGTDWAFIGAFCVIVLFLFSVVAELPVLKAARHILTGNRGRRAL</sequence>
<dbReference type="SUPFAM" id="SSF47413">
    <property type="entry name" value="lambda repressor-like DNA-binding domains"/>
    <property type="match status" value="1"/>
</dbReference>
<dbReference type="PROSITE" id="PS50943">
    <property type="entry name" value="HTH_CROC1"/>
    <property type="match status" value="1"/>
</dbReference>
<organism evidence="3 4">
    <name type="scientific">Sagittula marina</name>
    <dbReference type="NCBI Taxonomy" id="943940"/>
    <lineage>
        <taxon>Bacteria</taxon>
        <taxon>Pseudomonadati</taxon>
        <taxon>Pseudomonadota</taxon>
        <taxon>Alphaproteobacteria</taxon>
        <taxon>Rhodobacterales</taxon>
        <taxon>Roseobacteraceae</taxon>
        <taxon>Sagittula</taxon>
    </lineage>
</organism>
<feature type="domain" description="HTH cro/C1-type" evidence="2">
    <location>
        <begin position="20"/>
        <end position="74"/>
    </location>
</feature>
<keyword evidence="1" id="KW-0812">Transmembrane</keyword>
<keyword evidence="1" id="KW-0472">Membrane</keyword>
<dbReference type="Proteomes" id="UP000541426">
    <property type="component" value="Unassembled WGS sequence"/>
</dbReference>
<dbReference type="CDD" id="cd00093">
    <property type="entry name" value="HTH_XRE"/>
    <property type="match status" value="1"/>
</dbReference>
<feature type="transmembrane region" description="Helical" evidence="1">
    <location>
        <begin position="162"/>
        <end position="185"/>
    </location>
</feature>
<comment type="caution">
    <text evidence="3">The sequence shown here is derived from an EMBL/GenBank/DDBJ whole genome shotgun (WGS) entry which is preliminary data.</text>
</comment>
<feature type="transmembrane region" description="Helical" evidence="1">
    <location>
        <begin position="131"/>
        <end position="156"/>
    </location>
</feature>
<evidence type="ECO:0000259" key="2">
    <source>
        <dbReference type="PROSITE" id="PS50943"/>
    </source>
</evidence>
<dbReference type="AlphaFoldDB" id="A0A7W6DNR2"/>
<accession>A0A7W6DNR2</accession>
<evidence type="ECO:0000313" key="3">
    <source>
        <dbReference type="EMBL" id="MBB3986393.1"/>
    </source>
</evidence>
<name>A0A7W6DNR2_9RHOB</name>
<evidence type="ECO:0000313" key="4">
    <source>
        <dbReference type="Proteomes" id="UP000541426"/>
    </source>
</evidence>
<keyword evidence="3" id="KW-0238">DNA-binding</keyword>
<dbReference type="InterPro" id="IPR001387">
    <property type="entry name" value="Cro/C1-type_HTH"/>
</dbReference>
<reference evidence="3 4" key="1">
    <citation type="submission" date="2020-08" db="EMBL/GenBank/DDBJ databases">
        <title>Genomic Encyclopedia of Type Strains, Phase IV (KMG-IV): sequencing the most valuable type-strain genomes for metagenomic binning, comparative biology and taxonomic classification.</title>
        <authorList>
            <person name="Goeker M."/>
        </authorList>
    </citation>
    <scope>NUCLEOTIDE SEQUENCE [LARGE SCALE GENOMIC DNA]</scope>
    <source>
        <strain evidence="3 4">DSM 102235</strain>
    </source>
</reference>
<evidence type="ECO:0000256" key="1">
    <source>
        <dbReference type="SAM" id="Phobius"/>
    </source>
</evidence>
<gene>
    <name evidence="3" type="ORF">GGQ68_002732</name>
</gene>
<dbReference type="GO" id="GO:0003677">
    <property type="term" value="F:DNA binding"/>
    <property type="evidence" value="ECO:0007669"/>
    <property type="project" value="UniProtKB-KW"/>
</dbReference>
<dbReference type="RefSeq" id="WP_183966737.1">
    <property type="nucleotide sequence ID" value="NZ_BAABBZ010000002.1"/>
</dbReference>
<dbReference type="SMART" id="SM00530">
    <property type="entry name" value="HTH_XRE"/>
    <property type="match status" value="1"/>
</dbReference>
<dbReference type="Pfam" id="PF01381">
    <property type="entry name" value="HTH_3"/>
    <property type="match status" value="1"/>
</dbReference>
<keyword evidence="4" id="KW-1185">Reference proteome</keyword>
<protein>
    <submittedName>
        <fullName evidence="3">DNA-binding transcriptional regulator YiaG</fullName>
    </submittedName>
</protein>
<dbReference type="EMBL" id="JACIEJ010000006">
    <property type="protein sequence ID" value="MBB3986393.1"/>
    <property type="molecule type" value="Genomic_DNA"/>
</dbReference>
<dbReference type="InterPro" id="IPR010982">
    <property type="entry name" value="Lambda_DNA-bd_dom_sf"/>
</dbReference>
<proteinExistence type="predicted"/>
<dbReference type="Gene3D" id="1.10.260.40">
    <property type="entry name" value="lambda repressor-like DNA-binding domains"/>
    <property type="match status" value="1"/>
</dbReference>
<keyword evidence="1" id="KW-1133">Transmembrane helix</keyword>